<keyword evidence="2" id="KW-0472">Membrane</keyword>
<dbReference type="PROSITE" id="PS50835">
    <property type="entry name" value="IG_LIKE"/>
    <property type="match status" value="2"/>
</dbReference>
<dbReference type="CDD" id="cd00098">
    <property type="entry name" value="IgC1"/>
    <property type="match status" value="1"/>
</dbReference>
<feature type="chain" id="PRO_5029615238" description="Ig-like domain-containing protein" evidence="3">
    <location>
        <begin position="24"/>
        <end position="321"/>
    </location>
</feature>
<dbReference type="EMBL" id="JAAGNN010000012">
    <property type="protein sequence ID" value="KAF4082015.1"/>
    <property type="molecule type" value="Genomic_DNA"/>
</dbReference>
<comment type="caution">
    <text evidence="5">The sequence shown here is derived from an EMBL/GenBank/DDBJ whole genome shotgun (WGS) entry which is preliminary data.</text>
</comment>
<dbReference type="InterPro" id="IPR003599">
    <property type="entry name" value="Ig_sub"/>
</dbReference>
<dbReference type="InterPro" id="IPR007110">
    <property type="entry name" value="Ig-like_dom"/>
</dbReference>
<feature type="domain" description="Ig-like" evidence="4">
    <location>
        <begin position="130"/>
        <end position="214"/>
    </location>
</feature>
<keyword evidence="6" id="KW-1185">Reference proteome</keyword>
<evidence type="ECO:0000313" key="5">
    <source>
        <dbReference type="EMBL" id="KAF4082015.1"/>
    </source>
</evidence>
<keyword evidence="3" id="KW-0732">Signal</keyword>
<dbReference type="InterPro" id="IPR013783">
    <property type="entry name" value="Ig-like_fold"/>
</dbReference>
<proteinExistence type="predicted"/>
<feature type="region of interest" description="Disordered" evidence="1">
    <location>
        <begin position="282"/>
        <end position="304"/>
    </location>
</feature>
<dbReference type="AlphaFoldDB" id="A0A7J6AGH1"/>
<dbReference type="SMART" id="SM00409">
    <property type="entry name" value="IG"/>
    <property type="match status" value="1"/>
</dbReference>
<evidence type="ECO:0000259" key="4">
    <source>
        <dbReference type="PROSITE" id="PS50835"/>
    </source>
</evidence>
<dbReference type="InterPro" id="IPR013106">
    <property type="entry name" value="Ig_V-set"/>
</dbReference>
<evidence type="ECO:0000313" key="6">
    <source>
        <dbReference type="Proteomes" id="UP000593565"/>
    </source>
</evidence>
<evidence type="ECO:0000256" key="3">
    <source>
        <dbReference type="SAM" id="SignalP"/>
    </source>
</evidence>
<reference evidence="5 6" key="1">
    <citation type="submission" date="2020-02" db="EMBL/GenBank/DDBJ databases">
        <title>A chromosome-scale genome assembly of the black bullhead catfish (Ameiurus melas).</title>
        <authorList>
            <person name="Wen M."/>
            <person name="Zham M."/>
            <person name="Cabau C."/>
            <person name="Klopp C."/>
            <person name="Donnadieu C."/>
            <person name="Roques C."/>
            <person name="Bouchez O."/>
            <person name="Lampietro C."/>
            <person name="Jouanno E."/>
            <person name="Herpin A."/>
            <person name="Louis A."/>
            <person name="Berthelot C."/>
            <person name="Parey E."/>
            <person name="Roest-Crollius H."/>
            <person name="Braasch I."/>
            <person name="Postlethwait J."/>
            <person name="Robinson-Rechavi M."/>
            <person name="Echchiki A."/>
            <person name="Begum T."/>
            <person name="Montfort J."/>
            <person name="Schartl M."/>
            <person name="Bobe J."/>
            <person name="Guiguen Y."/>
        </authorList>
    </citation>
    <scope>NUCLEOTIDE SEQUENCE [LARGE SCALE GENOMIC DNA]</scope>
    <source>
        <strain evidence="5">M_S1</strain>
        <tissue evidence="5">Blood</tissue>
    </source>
</reference>
<dbReference type="Proteomes" id="UP000593565">
    <property type="component" value="Unassembled WGS sequence"/>
</dbReference>
<dbReference type="PANTHER" id="PTHR45889">
    <property type="entry name" value="IG-LIKE DOMAIN-CONTAINING PROTEIN"/>
    <property type="match status" value="1"/>
</dbReference>
<gene>
    <name evidence="5" type="ORF">AMELA_G00146870</name>
</gene>
<dbReference type="Gene3D" id="2.60.40.10">
    <property type="entry name" value="Immunoglobulins"/>
    <property type="match status" value="2"/>
</dbReference>
<protein>
    <recommendedName>
        <fullName evidence="4">Ig-like domain-containing protein</fullName>
    </recommendedName>
</protein>
<sequence>MFSEKLLCFFLALAFCYSTNTSAEDVTVSSGDTAFLPCPLPLDYTDIMKIGVKWEKNGGPTLCSYFIEKNETHDNNCRPRFKVNTEPLGLNIASVESSDAGLYKCSMTKLIPPPSEEIQLTLRLKVNVVPSLTLQLMNSTNVSCVELLCSLQGFSPQQVNFTWNRATQLLHHHPESRSMNSILTLCKPNWTEGETLTCHASYSHNHTLYSKSITLPCNSVGCKVEETSLLIIAIISTCAGLLFLVLLGVAIFKCKKRHAANGSAYYNNKIYENFTFSTATINPNPSPQNAQPGSRYNINSTTRSIPQTIRQTQKEECIYEN</sequence>
<dbReference type="InterPro" id="IPR003597">
    <property type="entry name" value="Ig_C1-set"/>
</dbReference>
<feature type="domain" description="Ig-like" evidence="4">
    <location>
        <begin position="17"/>
        <end position="121"/>
    </location>
</feature>
<dbReference type="Pfam" id="PF07654">
    <property type="entry name" value="C1-set"/>
    <property type="match status" value="1"/>
</dbReference>
<feature type="transmembrane region" description="Helical" evidence="2">
    <location>
        <begin position="229"/>
        <end position="252"/>
    </location>
</feature>
<evidence type="ECO:0000256" key="1">
    <source>
        <dbReference type="SAM" id="MobiDB-lite"/>
    </source>
</evidence>
<name>A0A7J6AGH1_AMEME</name>
<dbReference type="PANTHER" id="PTHR45889:SF8">
    <property type="entry name" value="IG-LIKE DOMAIN-CONTAINING PROTEIN"/>
    <property type="match status" value="1"/>
</dbReference>
<dbReference type="SUPFAM" id="SSF48726">
    <property type="entry name" value="Immunoglobulin"/>
    <property type="match status" value="2"/>
</dbReference>
<keyword evidence="2" id="KW-0812">Transmembrane</keyword>
<keyword evidence="2" id="KW-1133">Transmembrane helix</keyword>
<dbReference type="Pfam" id="PF07686">
    <property type="entry name" value="V-set"/>
    <property type="match status" value="1"/>
</dbReference>
<organism evidence="5 6">
    <name type="scientific">Ameiurus melas</name>
    <name type="common">Black bullhead</name>
    <name type="synonym">Silurus melas</name>
    <dbReference type="NCBI Taxonomy" id="219545"/>
    <lineage>
        <taxon>Eukaryota</taxon>
        <taxon>Metazoa</taxon>
        <taxon>Chordata</taxon>
        <taxon>Craniata</taxon>
        <taxon>Vertebrata</taxon>
        <taxon>Euteleostomi</taxon>
        <taxon>Actinopterygii</taxon>
        <taxon>Neopterygii</taxon>
        <taxon>Teleostei</taxon>
        <taxon>Ostariophysi</taxon>
        <taxon>Siluriformes</taxon>
        <taxon>Ictaluridae</taxon>
        <taxon>Ameiurus</taxon>
    </lineage>
</organism>
<evidence type="ECO:0000256" key="2">
    <source>
        <dbReference type="SAM" id="Phobius"/>
    </source>
</evidence>
<dbReference type="InterPro" id="IPR036179">
    <property type="entry name" value="Ig-like_dom_sf"/>
</dbReference>
<accession>A0A7J6AGH1</accession>
<feature type="signal peptide" evidence="3">
    <location>
        <begin position="1"/>
        <end position="23"/>
    </location>
</feature>